<dbReference type="InterPro" id="IPR052050">
    <property type="entry name" value="SecEffector_AnkRepeat"/>
</dbReference>
<dbReference type="SUPFAM" id="SSF48403">
    <property type="entry name" value="Ankyrin repeat"/>
    <property type="match status" value="1"/>
</dbReference>
<sequence>MAALEDEKNHQTNGISNLVFLPLLGPGVGLPFRCINKDCNFRAQEFFHPCCLSGVENIVESEAILRWALGASLGRDGLPEKEVKEDLEVLPPSDRLHYYATKKGKQSLVCSVFTPDIFPGYQIPKESVRPLPSTVEVQKSMNLLGAVRGAALGGRTDVLSSLIDQCTDRLGEARTEDLALELARHAMENNQIETVRWLLETGREVGGLTEGDVDVLVPKINTETAGFISCSGLLAPELGLYPLSLAVEAERGKWENVRRYLELSGVRADMTSNSSSSSSSSKGRGGETTALDVLAGHMTVAVEWAAKGGHVKMLDRLLVWSKVEIKKRGGALDQILRRILFNKETMNGAAKRGHISVLEWLRSNWVPWNDATLGNAAFSNQWDVVRWLYAQHPKCPLSRDWMWGVTYVAAIKGNLKELKWLREECSPPIEMNDYAFYAAVHSGSAEVALYIAQSEKGVKADASHLQVALKRGRWEIVKTLLHIHALQGCKSDGIKLPSCIFKASRLPRDEDIRTTILACKEGDSVEANGKPSSNGCSSRSSSSCSSGGSKAEGGDDVSDPWVYPSYRERYYEACHVLESEETLKGLLDELLAEKSTRWAKIKFHTTFRRWKKEYDQMVDTAVEFGNWIQLRDIFGPGRSRAPPQSWLSRLGTLVHEGGEERLRQFLCFLNRNTIAKG</sequence>
<dbReference type="PANTHER" id="PTHR46586">
    <property type="entry name" value="ANKYRIN REPEAT-CONTAINING PROTEIN"/>
    <property type="match status" value="1"/>
</dbReference>
<proteinExistence type="predicted"/>
<dbReference type="PANTHER" id="PTHR46586:SF3">
    <property type="entry name" value="ANKYRIN REPEAT-CONTAINING PROTEIN"/>
    <property type="match status" value="1"/>
</dbReference>
<dbReference type="VEuPathDB" id="CryptoDB:Cvel_26926"/>
<dbReference type="EMBL" id="CDMZ01002500">
    <property type="protein sequence ID" value="CEM42641.1"/>
    <property type="molecule type" value="Genomic_DNA"/>
</dbReference>
<protein>
    <submittedName>
        <fullName evidence="2">Uncharacterized protein</fullName>
    </submittedName>
</protein>
<dbReference type="InterPro" id="IPR036770">
    <property type="entry name" value="Ankyrin_rpt-contain_sf"/>
</dbReference>
<evidence type="ECO:0000313" key="2">
    <source>
        <dbReference type="EMBL" id="CEM42641.1"/>
    </source>
</evidence>
<dbReference type="Gene3D" id="1.25.40.20">
    <property type="entry name" value="Ankyrin repeat-containing domain"/>
    <property type="match status" value="2"/>
</dbReference>
<dbReference type="AlphaFoldDB" id="A0A0G4HEY4"/>
<feature type="compositionally biased region" description="Low complexity" evidence="1">
    <location>
        <begin position="532"/>
        <end position="549"/>
    </location>
</feature>
<reference evidence="2" key="1">
    <citation type="submission" date="2014-11" db="EMBL/GenBank/DDBJ databases">
        <authorList>
            <person name="Otto D Thomas"/>
            <person name="Naeem Raeece"/>
        </authorList>
    </citation>
    <scope>NUCLEOTIDE SEQUENCE</scope>
</reference>
<evidence type="ECO:0000256" key="1">
    <source>
        <dbReference type="SAM" id="MobiDB-lite"/>
    </source>
</evidence>
<name>A0A0G4HEY4_9ALVE</name>
<organism evidence="2">
    <name type="scientific">Chromera velia CCMP2878</name>
    <dbReference type="NCBI Taxonomy" id="1169474"/>
    <lineage>
        <taxon>Eukaryota</taxon>
        <taxon>Sar</taxon>
        <taxon>Alveolata</taxon>
        <taxon>Colpodellida</taxon>
        <taxon>Chromeraceae</taxon>
        <taxon>Chromera</taxon>
    </lineage>
</organism>
<feature type="region of interest" description="Disordered" evidence="1">
    <location>
        <begin position="524"/>
        <end position="556"/>
    </location>
</feature>
<accession>A0A0G4HEY4</accession>
<gene>
    <name evidence="2" type="ORF">Cvel_26926</name>
</gene>